<dbReference type="KEGG" id="slut:H9L13_02015"/>
<dbReference type="PANTHER" id="PTHR38075:SF1">
    <property type="entry name" value="DUF4139 DOMAIN-CONTAINING PROTEIN"/>
    <property type="match status" value="1"/>
</dbReference>
<feature type="compositionally biased region" description="Pro residues" evidence="1">
    <location>
        <begin position="301"/>
        <end position="312"/>
    </location>
</feature>
<gene>
    <name evidence="3" type="ORF">H9L13_02015</name>
</gene>
<evidence type="ECO:0000313" key="3">
    <source>
        <dbReference type="EMBL" id="QNN67740.1"/>
    </source>
</evidence>
<feature type="compositionally biased region" description="Basic and acidic residues" evidence="1">
    <location>
        <begin position="314"/>
        <end position="323"/>
    </location>
</feature>
<name>A0A7G9SIR5_9SPHN</name>
<organism evidence="3 4">
    <name type="scientific">Sphingomonas lutea</name>
    <dbReference type="NCBI Taxonomy" id="1045317"/>
    <lineage>
        <taxon>Bacteria</taxon>
        <taxon>Pseudomonadati</taxon>
        <taxon>Pseudomonadota</taxon>
        <taxon>Alphaproteobacteria</taxon>
        <taxon>Sphingomonadales</taxon>
        <taxon>Sphingomonadaceae</taxon>
        <taxon>Sphingomonas</taxon>
    </lineage>
</organism>
<evidence type="ECO:0000256" key="2">
    <source>
        <dbReference type="SAM" id="SignalP"/>
    </source>
</evidence>
<proteinExistence type="predicted"/>
<dbReference type="RefSeq" id="WP_187538580.1">
    <property type="nucleotide sequence ID" value="NZ_BAABJT010000001.1"/>
</dbReference>
<evidence type="ECO:0008006" key="5">
    <source>
        <dbReference type="Google" id="ProtNLM"/>
    </source>
</evidence>
<keyword evidence="2" id="KW-0732">Signal</keyword>
<reference evidence="3 4" key="1">
    <citation type="submission" date="2020-08" db="EMBL/GenBank/DDBJ databases">
        <title>Genome sequence of Sphingomonas lutea KCTC 23642T.</title>
        <authorList>
            <person name="Hyun D.-W."/>
            <person name="Bae J.-W."/>
        </authorList>
    </citation>
    <scope>NUCLEOTIDE SEQUENCE [LARGE SCALE GENOMIC DNA]</scope>
    <source>
        <strain evidence="3 4">KCTC 23642</strain>
    </source>
</reference>
<dbReference type="Proteomes" id="UP000515971">
    <property type="component" value="Chromosome"/>
</dbReference>
<sequence length="508" mass="54608">MRAAVLLIAALLSGRAAAQAIVSSPAPERVAVTVYRNPDRGLEPLNLQWLGGYALVSETRRVRIPAGTSELRFEGVTSGIVPQSAIITGLGPAVLEKNRDARLLSPGALLDASLGERLHLRRTSRATGKVTEQDAIVRATSDGVVIETAAGVEALRCTGLPETLIADRVPADLSAKPTLSVRVRSPEPIERDVTLAYISNNFDWQADYVAELSPAGDRIALFAWMTLANGDQTSLADAQTQAVAGKLNRERVFVDPGQATPIQIQCWPQGTTSDIPIQAIPVNAISEDIVVTGALMRQANAPPPPPPPPPMPERGGDTAEEERLGDVRLYRVPITVTVAGKSQKQVALLRQPSVKVDSILRLRLGQATFDGPLERILVTRNRTAEGLGVPLPAGKLVLYSQRDGRRFLLGEGRIDDHTIGEKFEIPVATATGVRARQQITERTTGRAAMHLVLTNDLPTPQSVEIELPLEARSSGGPRLQKRDGWQLWRVTVPANGTAELRYELGGSG</sequence>
<evidence type="ECO:0000313" key="4">
    <source>
        <dbReference type="Proteomes" id="UP000515971"/>
    </source>
</evidence>
<evidence type="ECO:0000256" key="1">
    <source>
        <dbReference type="SAM" id="MobiDB-lite"/>
    </source>
</evidence>
<feature type="region of interest" description="Disordered" evidence="1">
    <location>
        <begin position="297"/>
        <end position="323"/>
    </location>
</feature>
<keyword evidence="4" id="KW-1185">Reference proteome</keyword>
<dbReference type="AlphaFoldDB" id="A0A7G9SIR5"/>
<dbReference type="PANTHER" id="PTHR38075">
    <property type="entry name" value="DUF4139 DOMAIN-CONTAINING PROTEIN"/>
    <property type="match status" value="1"/>
</dbReference>
<protein>
    <recommendedName>
        <fullName evidence="5">DUF4139 domain-containing protein</fullName>
    </recommendedName>
</protein>
<feature type="chain" id="PRO_5028805384" description="DUF4139 domain-containing protein" evidence="2">
    <location>
        <begin position="19"/>
        <end position="508"/>
    </location>
</feature>
<accession>A0A7G9SIR5</accession>
<dbReference type="EMBL" id="CP060718">
    <property type="protein sequence ID" value="QNN67740.1"/>
    <property type="molecule type" value="Genomic_DNA"/>
</dbReference>
<feature type="signal peptide" evidence="2">
    <location>
        <begin position="1"/>
        <end position="18"/>
    </location>
</feature>